<evidence type="ECO:0000313" key="2">
    <source>
        <dbReference type="EMBL" id="CAD2217761.1"/>
    </source>
</evidence>
<proteinExistence type="predicted"/>
<dbReference type="OrthoDB" id="16955at2759"/>
<dbReference type="AlphaFoldDB" id="A0A7G2CFM2"/>
<feature type="compositionally biased region" description="Polar residues" evidence="1">
    <location>
        <begin position="68"/>
        <end position="93"/>
    </location>
</feature>
<dbReference type="EMBL" id="LR877153">
    <property type="protein sequence ID" value="CAD2217761.1"/>
    <property type="molecule type" value="Genomic_DNA"/>
</dbReference>
<organism evidence="2 3">
    <name type="scientific">Angomonas deanei</name>
    <dbReference type="NCBI Taxonomy" id="59799"/>
    <lineage>
        <taxon>Eukaryota</taxon>
        <taxon>Discoba</taxon>
        <taxon>Euglenozoa</taxon>
        <taxon>Kinetoplastea</taxon>
        <taxon>Metakinetoplastina</taxon>
        <taxon>Trypanosomatida</taxon>
        <taxon>Trypanosomatidae</taxon>
        <taxon>Strigomonadinae</taxon>
        <taxon>Angomonas</taxon>
    </lineage>
</organism>
<protein>
    <submittedName>
        <fullName evidence="2">Uncharacterized protein</fullName>
    </submittedName>
</protein>
<feature type="region of interest" description="Disordered" evidence="1">
    <location>
        <begin position="178"/>
        <end position="209"/>
    </location>
</feature>
<dbReference type="Proteomes" id="UP000515908">
    <property type="component" value="Chromosome 09"/>
</dbReference>
<gene>
    <name evidence="2" type="ORF">ADEAN_000524100</name>
</gene>
<evidence type="ECO:0000256" key="1">
    <source>
        <dbReference type="SAM" id="MobiDB-lite"/>
    </source>
</evidence>
<sequence length="386" mass="41523">MRNKWQVQFDEVQRAITTTNNNNSNNINLAGNPGTASFVQFPTNTNPPNVYLSRLEEHSQPSQPAPSEGTSSMLSPTYMGSPSSPTANSNLHSTMNQGGVASANKMFSRRFLLEFLFIMKNMARLALSIGNGSINGALDIYYGRLFMTLESLSLRTPHTVSVTIPGPTVVTTLVNSTGAVTTEEEVHPPPSPKPAEAESHSPPPAHTRSISMDAIHMDSPGKAKHEINVVPKPMKRVSSLNADDAPLPRRTLVKSASAPYLEGSFNSTLMEPSPSDVLDALEPLACIVNTSLAHPATALLNFGNTSSSLLPRNTSSSFIPDENDLHILGDTNTFSDSHTSADGPVRQALTRGGGLTAGKWRHVHQRLRDPQGGLGCLQQWYPCVPP</sequence>
<dbReference type="VEuPathDB" id="TriTrypDB:ADEAN_000524100"/>
<feature type="region of interest" description="Disordered" evidence="1">
    <location>
        <begin position="56"/>
        <end position="93"/>
    </location>
</feature>
<evidence type="ECO:0000313" key="3">
    <source>
        <dbReference type="Proteomes" id="UP000515908"/>
    </source>
</evidence>
<accession>A0A7G2CFM2</accession>
<reference evidence="2 3" key="1">
    <citation type="submission" date="2020-08" db="EMBL/GenBank/DDBJ databases">
        <authorList>
            <person name="Newling K."/>
            <person name="Davey J."/>
            <person name="Forrester S."/>
        </authorList>
    </citation>
    <scope>NUCLEOTIDE SEQUENCE [LARGE SCALE GENOMIC DNA]</scope>
    <source>
        <strain evidence="3">Crithidia deanei Carvalho (ATCC PRA-265)</strain>
    </source>
</reference>
<name>A0A7G2CFM2_9TRYP</name>
<keyword evidence="3" id="KW-1185">Reference proteome</keyword>